<dbReference type="Pfam" id="PF25340">
    <property type="entry name" value="BCD_RFX"/>
    <property type="match status" value="1"/>
</dbReference>
<protein>
    <recommendedName>
        <fullName evidence="2">RFX-type winged-helix domain-containing protein</fullName>
    </recommendedName>
</protein>
<keyword evidence="1" id="KW-0238">DNA-binding</keyword>
<dbReference type="EMBL" id="NEVH01000607">
    <property type="protein sequence ID" value="PNF43420.1"/>
    <property type="molecule type" value="Genomic_DNA"/>
</dbReference>
<gene>
    <name evidence="3" type="ORF">B7P43_G13452</name>
</gene>
<sequence>MNGGIPEQIGSVSAYQTVGTPAVESPQYFIVTLTGSDTVAGQGVHPTYINYVEGPENQTIYATTDGQIWYPKNMMGGAGTLHTAAPGQQYSGNTTEVADSLKESNLTQGTTAGQLLDQGNCAYLIQNGFDPNAGRALTATQTPSPQTVTADFGGKYWMVAPGSTTIKPPPNVDRYLEPSFTNFISTAAIQWLWQNFEVAQGVSLPCSTMYNHYLSHCYENKLVPLTETEFGKIIRLVFLGLNTRRLGARGKSKYHYHGIAVKPGSSLNILPEQGKSAVRQRSDGSETSIQRREVQAEQNTSHLTISNNFNSAQHRHQYLGDASVSMPDFPDVEFPVGSAIPVGFTVKDVATFRNIYREHCEALQKAVMKLELWTIECLWRKFWGSQDNNGDECEKENHLSKNKLYLLCKFEPVQQFVRRVDYLFYQKLVEILIPDVLRSIPNSITQAILKFANELESCLKGAMTNCPEEMRHVKESAASAFAQVLRRYTSLNHMAQAARPVLQNSSQIDQMLAGLNKIDFRNAKVRASWVCECDDNMLQQLETDFKETLHQLNSLEKWAAWLKGVVTHTLKPFEGKPNFVTAAKQFLLRWSFYNSVVIRDLTFQSAANFGSLYLIRLLHDEYMFFLIEHQVALETGETPIAVMGGKNNTSNANPTMGISPTQLDLMSLLEEVHFNSLAAGYNERNHHPVATGLQDQLTAVNSQMELK</sequence>
<proteinExistence type="predicted"/>
<dbReference type="FunFam" id="1.10.10.10:FF:000422">
    <property type="entry name" value="DNA-binding protein RFX7"/>
    <property type="match status" value="1"/>
</dbReference>
<evidence type="ECO:0000313" key="3">
    <source>
        <dbReference type="EMBL" id="PNF43420.1"/>
    </source>
</evidence>
<name>A0A2J7RRG3_9NEOP</name>
<dbReference type="InterPro" id="IPR057321">
    <property type="entry name" value="RFX1-4/6/8-like_BCD"/>
</dbReference>
<dbReference type="AlphaFoldDB" id="A0A2J7RRG3"/>
<dbReference type="InterPro" id="IPR039779">
    <property type="entry name" value="RFX-like"/>
</dbReference>
<dbReference type="Proteomes" id="UP000235965">
    <property type="component" value="Unassembled WGS sequence"/>
</dbReference>
<accession>A0A2J7RRG3</accession>
<dbReference type="InterPro" id="IPR003150">
    <property type="entry name" value="DNA-bd_RFX"/>
</dbReference>
<dbReference type="PROSITE" id="PS51526">
    <property type="entry name" value="RFX_DBD"/>
    <property type="match status" value="1"/>
</dbReference>
<feature type="domain" description="RFX-type winged-helix" evidence="2">
    <location>
        <begin position="188"/>
        <end position="263"/>
    </location>
</feature>
<comment type="caution">
    <text evidence="3">The sequence shown here is derived from an EMBL/GenBank/DDBJ whole genome shotgun (WGS) entry which is preliminary data.</text>
</comment>
<dbReference type="PANTHER" id="PTHR12619">
    <property type="entry name" value="RFX TRANSCRIPTION FACTOR FAMILY"/>
    <property type="match status" value="1"/>
</dbReference>
<dbReference type="InParanoid" id="A0A2J7RRG3"/>
<organism evidence="3 4">
    <name type="scientific">Cryptotermes secundus</name>
    <dbReference type="NCBI Taxonomy" id="105785"/>
    <lineage>
        <taxon>Eukaryota</taxon>
        <taxon>Metazoa</taxon>
        <taxon>Ecdysozoa</taxon>
        <taxon>Arthropoda</taxon>
        <taxon>Hexapoda</taxon>
        <taxon>Insecta</taxon>
        <taxon>Pterygota</taxon>
        <taxon>Neoptera</taxon>
        <taxon>Polyneoptera</taxon>
        <taxon>Dictyoptera</taxon>
        <taxon>Blattodea</taxon>
        <taxon>Blattoidea</taxon>
        <taxon>Termitoidae</taxon>
        <taxon>Kalotermitidae</taxon>
        <taxon>Cryptotermitinae</taxon>
        <taxon>Cryptotermes</taxon>
    </lineage>
</organism>
<evidence type="ECO:0000313" key="4">
    <source>
        <dbReference type="Proteomes" id="UP000235965"/>
    </source>
</evidence>
<reference evidence="3 4" key="1">
    <citation type="submission" date="2017-12" db="EMBL/GenBank/DDBJ databases">
        <title>Hemimetabolous genomes reveal molecular basis of termite eusociality.</title>
        <authorList>
            <person name="Harrison M.C."/>
            <person name="Jongepier E."/>
            <person name="Robertson H.M."/>
            <person name="Arning N."/>
            <person name="Bitard-Feildel T."/>
            <person name="Chao H."/>
            <person name="Childers C.P."/>
            <person name="Dinh H."/>
            <person name="Doddapaneni H."/>
            <person name="Dugan S."/>
            <person name="Gowin J."/>
            <person name="Greiner C."/>
            <person name="Han Y."/>
            <person name="Hu H."/>
            <person name="Hughes D.S.T."/>
            <person name="Huylmans A.-K."/>
            <person name="Kemena C."/>
            <person name="Kremer L.P.M."/>
            <person name="Lee S.L."/>
            <person name="Lopez-Ezquerra A."/>
            <person name="Mallet L."/>
            <person name="Monroy-Kuhn J.M."/>
            <person name="Moser A."/>
            <person name="Murali S.C."/>
            <person name="Muzny D.M."/>
            <person name="Otani S."/>
            <person name="Piulachs M.-D."/>
            <person name="Poelchau M."/>
            <person name="Qu J."/>
            <person name="Schaub F."/>
            <person name="Wada-Katsumata A."/>
            <person name="Worley K.C."/>
            <person name="Xie Q."/>
            <person name="Ylla G."/>
            <person name="Poulsen M."/>
            <person name="Gibbs R.A."/>
            <person name="Schal C."/>
            <person name="Richards S."/>
            <person name="Belles X."/>
            <person name="Korb J."/>
            <person name="Bornberg-Bauer E."/>
        </authorList>
    </citation>
    <scope>NUCLEOTIDE SEQUENCE [LARGE SCALE GENOMIC DNA]</scope>
    <source>
        <tissue evidence="3">Whole body</tissue>
    </source>
</reference>
<dbReference type="InterPro" id="IPR036388">
    <property type="entry name" value="WH-like_DNA-bd_sf"/>
</dbReference>
<evidence type="ECO:0000259" key="2">
    <source>
        <dbReference type="PROSITE" id="PS51526"/>
    </source>
</evidence>
<dbReference type="GO" id="GO:0000981">
    <property type="term" value="F:DNA-binding transcription factor activity, RNA polymerase II-specific"/>
    <property type="evidence" value="ECO:0007669"/>
    <property type="project" value="TreeGrafter"/>
</dbReference>
<dbReference type="PANTHER" id="PTHR12619:SF33">
    <property type="entry name" value="RFX, ISOFORM H"/>
    <property type="match status" value="1"/>
</dbReference>
<keyword evidence="4" id="KW-1185">Reference proteome</keyword>
<dbReference type="Pfam" id="PF02257">
    <property type="entry name" value="RFX_DNA_binding"/>
    <property type="match status" value="1"/>
</dbReference>
<dbReference type="FunCoup" id="A0A2J7RRG3">
    <property type="interactions" value="1305"/>
</dbReference>
<dbReference type="Gene3D" id="1.10.10.10">
    <property type="entry name" value="Winged helix-like DNA-binding domain superfamily/Winged helix DNA-binding domain"/>
    <property type="match status" value="1"/>
</dbReference>
<evidence type="ECO:0000256" key="1">
    <source>
        <dbReference type="ARBA" id="ARBA00023125"/>
    </source>
</evidence>
<dbReference type="InterPro" id="IPR036390">
    <property type="entry name" value="WH_DNA-bd_sf"/>
</dbReference>
<dbReference type="STRING" id="105785.A0A2J7RRG3"/>
<dbReference type="GO" id="GO:0000978">
    <property type="term" value="F:RNA polymerase II cis-regulatory region sequence-specific DNA binding"/>
    <property type="evidence" value="ECO:0007669"/>
    <property type="project" value="TreeGrafter"/>
</dbReference>
<dbReference type="OrthoDB" id="10056949at2759"/>
<dbReference type="SUPFAM" id="SSF46785">
    <property type="entry name" value="Winged helix' DNA-binding domain"/>
    <property type="match status" value="1"/>
</dbReference>